<accession>A0A100WIJ5</accession>
<sequence>MNRQAVTMLADGLRPGLPHPGDDQTPERLIPMPGFRNTGMSDGQAEEFIGATATLIAEAAVHLLETRFELMEKGDALQL</sequence>
<name>A0A100WIJ5_MYCCR</name>
<protein>
    <submittedName>
        <fullName evidence="1">Uncharacterized protein</fullName>
    </submittedName>
</protein>
<reference evidence="2" key="1">
    <citation type="journal article" date="2016" name="Genome Announc.">
        <title>Draft Genome Sequences of Five Rapidly Growing Mycobacterium Species, M. thermoresistibile, M. fortuitum subsp. acetamidolyticum, M. canariasense, M. brisbanense, and M. novocastrense.</title>
        <authorList>
            <person name="Katahira K."/>
            <person name="Ogura Y."/>
            <person name="Gotoh Y."/>
            <person name="Hayashi T."/>
        </authorList>
    </citation>
    <scope>NUCLEOTIDE SEQUENCE [LARGE SCALE GENOMIC DNA]</scope>
    <source>
        <strain evidence="2">JCM15298</strain>
    </source>
</reference>
<evidence type="ECO:0000313" key="1">
    <source>
        <dbReference type="EMBL" id="GAS98946.1"/>
    </source>
</evidence>
<reference evidence="2" key="2">
    <citation type="submission" date="2016-02" db="EMBL/GenBank/DDBJ databases">
        <title>Draft genome sequence of five rapidly growing Mycobacterium species.</title>
        <authorList>
            <person name="Katahira K."/>
            <person name="Gotou Y."/>
            <person name="Iida K."/>
            <person name="Ogura Y."/>
            <person name="Hayashi T."/>
        </authorList>
    </citation>
    <scope>NUCLEOTIDE SEQUENCE [LARGE SCALE GENOMIC DNA]</scope>
    <source>
        <strain evidence="2">JCM15298</strain>
    </source>
</reference>
<evidence type="ECO:0000313" key="2">
    <source>
        <dbReference type="Proteomes" id="UP000069443"/>
    </source>
</evidence>
<gene>
    <name evidence="1" type="ORF">RMCC_5911</name>
</gene>
<feature type="non-terminal residue" evidence="1">
    <location>
        <position position="79"/>
    </location>
</feature>
<keyword evidence="2" id="KW-1185">Reference proteome</keyword>
<dbReference type="Proteomes" id="UP000069443">
    <property type="component" value="Unassembled WGS sequence"/>
</dbReference>
<dbReference type="EMBL" id="BCSY01000127">
    <property type="protein sequence ID" value="GAS98946.1"/>
    <property type="molecule type" value="Genomic_DNA"/>
</dbReference>
<comment type="caution">
    <text evidence="1">The sequence shown here is derived from an EMBL/GenBank/DDBJ whole genome shotgun (WGS) entry which is preliminary data.</text>
</comment>
<organism evidence="1 2">
    <name type="scientific">Mycolicibacterium canariasense</name>
    <name type="common">Mycobacterium canariasense</name>
    <dbReference type="NCBI Taxonomy" id="228230"/>
    <lineage>
        <taxon>Bacteria</taxon>
        <taxon>Bacillati</taxon>
        <taxon>Actinomycetota</taxon>
        <taxon>Actinomycetes</taxon>
        <taxon>Mycobacteriales</taxon>
        <taxon>Mycobacteriaceae</taxon>
        <taxon>Mycolicibacterium</taxon>
    </lineage>
</organism>
<proteinExistence type="predicted"/>
<dbReference type="AlphaFoldDB" id="A0A100WIJ5"/>